<reference evidence="5 6" key="1">
    <citation type="journal article" date="2016" name="Nat. Commun.">
        <title>Thousands of microbial genomes shed light on interconnected biogeochemical processes in an aquifer system.</title>
        <authorList>
            <person name="Anantharaman K."/>
            <person name="Brown C.T."/>
            <person name="Hug L.A."/>
            <person name="Sharon I."/>
            <person name="Castelle C.J."/>
            <person name="Probst A.J."/>
            <person name="Thomas B.C."/>
            <person name="Singh A."/>
            <person name="Wilkins M.J."/>
            <person name="Karaoz U."/>
            <person name="Brodie E.L."/>
            <person name="Williams K.H."/>
            <person name="Hubbard S.S."/>
            <person name="Banfield J.F."/>
        </authorList>
    </citation>
    <scope>NUCLEOTIDE SEQUENCE [LARGE SCALE GENOMIC DNA]</scope>
</reference>
<sequence length="643" mass="72359">MFSFKERVIFAALVLLCLGSAGILLRGFYLSNTEIAAAHGGILREGIVGKPRFLNPIYARVNDADRDISQLIFSGLYKRGQDGKLLPDLATEEPIVEENGRAYTINLRENVEWHNGQPFSADDIVFTIHTIQDGSYNSPIRAEWIGVTIEKLTEHQIKFHLADPYAPFPEQLTLGMLPSHIWKDIPAESFPLSSHNLQDAVGSGMYKLSSILKNDSGKVQEIQLRANKDYYGEIPLIETVYFRFFDTQDDVIKEANRGGLDTFAVPSLGAIKDLRNSNFETQNFSLPRYFALFFNFEAQGEQSVVSKLRVRQALQLALDRQALVDTLFGEHAYVASSPLLPHLFEITPVSAVQTSDQQKALELLKQEGFVAQNGKIGNVPSAPPGIQQDLTQGAQGEQVRLLQHCLAQDKEIYPEEAVTGAFDQNTLRAVIAFQNKYAKDTLAPIGLTAGTGKVGPLTRQKLNALCFSVIEIQPLRITITTLDQTPLLDTAQELKRQWEQFGIEVIVDAQPSVALEREIIKQRKYQTLLFGELLGLIPDPFPYWHSSQTVDPGLNLSLYENRKLDTLLEKARKEADPATRKELYEQIQTILTEDIPAIVLYQFDYQYMTSKNIGGIEEHLLSNPAERFGGMEKWYLNVRRTWK</sequence>
<dbReference type="GO" id="GO:0043190">
    <property type="term" value="C:ATP-binding cassette (ABC) transporter complex"/>
    <property type="evidence" value="ECO:0007669"/>
    <property type="project" value="InterPro"/>
</dbReference>
<dbReference type="Gene3D" id="3.90.76.10">
    <property type="entry name" value="Dipeptide-binding Protein, Domain 1"/>
    <property type="match status" value="1"/>
</dbReference>
<evidence type="ECO:0000256" key="3">
    <source>
        <dbReference type="ARBA" id="ARBA00022729"/>
    </source>
</evidence>
<dbReference type="PANTHER" id="PTHR30290:SF9">
    <property type="entry name" value="OLIGOPEPTIDE-BINDING PROTEIN APPA"/>
    <property type="match status" value="1"/>
</dbReference>
<evidence type="ECO:0000313" key="5">
    <source>
        <dbReference type="EMBL" id="OHA67459.1"/>
    </source>
</evidence>
<dbReference type="GO" id="GO:0015833">
    <property type="term" value="P:peptide transport"/>
    <property type="evidence" value="ECO:0007669"/>
    <property type="project" value="TreeGrafter"/>
</dbReference>
<keyword evidence="2" id="KW-0813">Transport</keyword>
<dbReference type="AlphaFoldDB" id="A0A1G2R4Z9"/>
<dbReference type="SUPFAM" id="SSF53850">
    <property type="entry name" value="Periplasmic binding protein-like II"/>
    <property type="match status" value="1"/>
</dbReference>
<dbReference type="InterPro" id="IPR030678">
    <property type="entry name" value="Peptide/Ni-bd"/>
</dbReference>
<name>A0A1G2R4Z9_9BACT</name>
<gene>
    <name evidence="5" type="ORF">A3C04_00850</name>
</gene>
<dbReference type="GO" id="GO:0042597">
    <property type="term" value="C:periplasmic space"/>
    <property type="evidence" value="ECO:0007669"/>
    <property type="project" value="UniProtKB-ARBA"/>
</dbReference>
<dbReference type="InterPro" id="IPR000914">
    <property type="entry name" value="SBP_5_dom"/>
</dbReference>
<dbReference type="Gene3D" id="3.10.105.10">
    <property type="entry name" value="Dipeptide-binding Protein, Domain 3"/>
    <property type="match status" value="2"/>
</dbReference>
<dbReference type="Gene3D" id="3.40.190.10">
    <property type="entry name" value="Periplasmic binding protein-like II"/>
    <property type="match status" value="2"/>
</dbReference>
<dbReference type="GO" id="GO:1904680">
    <property type="term" value="F:peptide transmembrane transporter activity"/>
    <property type="evidence" value="ECO:0007669"/>
    <property type="project" value="TreeGrafter"/>
</dbReference>
<dbReference type="SUPFAM" id="SSF47090">
    <property type="entry name" value="PGBD-like"/>
    <property type="match status" value="1"/>
</dbReference>
<evidence type="ECO:0000256" key="1">
    <source>
        <dbReference type="ARBA" id="ARBA00005695"/>
    </source>
</evidence>
<dbReference type="Proteomes" id="UP000178092">
    <property type="component" value="Unassembled WGS sequence"/>
</dbReference>
<organism evidence="5 6">
    <name type="scientific">Candidatus Wildermuthbacteria bacterium RIFCSPHIGHO2_02_FULL_45_25</name>
    <dbReference type="NCBI Taxonomy" id="1802450"/>
    <lineage>
        <taxon>Bacteria</taxon>
        <taxon>Candidatus Wildermuthiibacteriota</taxon>
    </lineage>
</organism>
<dbReference type="InterPro" id="IPR039424">
    <property type="entry name" value="SBP_5"/>
</dbReference>
<evidence type="ECO:0000259" key="4">
    <source>
        <dbReference type="Pfam" id="PF00496"/>
    </source>
</evidence>
<protein>
    <recommendedName>
        <fullName evidence="4">Solute-binding protein family 5 domain-containing protein</fullName>
    </recommendedName>
</protein>
<accession>A0A1G2R4Z9</accession>
<evidence type="ECO:0000313" key="6">
    <source>
        <dbReference type="Proteomes" id="UP000178092"/>
    </source>
</evidence>
<evidence type="ECO:0000256" key="2">
    <source>
        <dbReference type="ARBA" id="ARBA00022448"/>
    </source>
</evidence>
<proteinExistence type="inferred from homology"/>
<feature type="domain" description="Solute-binding protein family 5" evidence="4">
    <location>
        <begin position="85"/>
        <end position="374"/>
    </location>
</feature>
<comment type="caution">
    <text evidence="5">The sequence shown here is derived from an EMBL/GenBank/DDBJ whole genome shotgun (WGS) entry which is preliminary data.</text>
</comment>
<dbReference type="InterPro" id="IPR036365">
    <property type="entry name" value="PGBD-like_sf"/>
</dbReference>
<comment type="similarity">
    <text evidence="1">Belongs to the bacterial solute-binding protein 5 family.</text>
</comment>
<dbReference type="PANTHER" id="PTHR30290">
    <property type="entry name" value="PERIPLASMIC BINDING COMPONENT OF ABC TRANSPORTER"/>
    <property type="match status" value="1"/>
</dbReference>
<dbReference type="Pfam" id="PF00496">
    <property type="entry name" value="SBP_bac_5"/>
    <property type="match status" value="1"/>
</dbReference>
<dbReference type="PIRSF" id="PIRSF002741">
    <property type="entry name" value="MppA"/>
    <property type="match status" value="1"/>
</dbReference>
<dbReference type="Gene3D" id="1.10.101.10">
    <property type="entry name" value="PGBD-like superfamily/PGBD"/>
    <property type="match status" value="1"/>
</dbReference>
<dbReference type="EMBL" id="MHTV01000010">
    <property type="protein sequence ID" value="OHA67459.1"/>
    <property type="molecule type" value="Genomic_DNA"/>
</dbReference>
<keyword evidence="3" id="KW-0732">Signal</keyword>
<dbReference type="InterPro" id="IPR036366">
    <property type="entry name" value="PGBDSf"/>
</dbReference>